<dbReference type="AlphaFoldDB" id="A0A1W6ZQ41"/>
<dbReference type="KEGG" id="psin:CAK95_10575"/>
<dbReference type="Proteomes" id="UP000194137">
    <property type="component" value="Chromosome"/>
</dbReference>
<dbReference type="InterPro" id="IPR016071">
    <property type="entry name" value="Staphylococal_nuclease_OB-fold"/>
</dbReference>
<sequence length="295" mass="31642">MREHSRCCRNRIIACWPAARTSGSILDMGRWLTKSASLCANLGAILCAGFAIVLLTANGTAASEAGSACGSAALGKARVVAIPDSRTVGLDDGRLVKLAGIEWTVSPDTAKATLSELMLDQPISLKGTATPDRYGRIHAFPSVSGSETPVQYALLERGMAVMGGRPGDKACVDALLGRERAARAARLGLWNSGERQHSADAPNMVLRDRGQFAIVSGRVLSVRESGRLIYVNFGRRWSEDFTVTIAKRNEPTFTQGGLAPKSLSGRDVRVRGFVEERSGPWIEATRPEQFEVSAK</sequence>
<dbReference type="SUPFAM" id="SSF50199">
    <property type="entry name" value="Staphylococcal nuclease"/>
    <property type="match status" value="1"/>
</dbReference>
<accession>A0A1W6ZQ41</accession>
<evidence type="ECO:0000313" key="3">
    <source>
        <dbReference type="EMBL" id="ARP99479.1"/>
    </source>
</evidence>
<dbReference type="STRING" id="1235591.CAK95_10575"/>
<name>A0A1W6ZQ41_9HYPH</name>
<organism evidence="3 4">
    <name type="scientific">Pseudorhodoplanes sinuspersici</name>
    <dbReference type="NCBI Taxonomy" id="1235591"/>
    <lineage>
        <taxon>Bacteria</taxon>
        <taxon>Pseudomonadati</taxon>
        <taxon>Pseudomonadota</taxon>
        <taxon>Alphaproteobacteria</taxon>
        <taxon>Hyphomicrobiales</taxon>
        <taxon>Pseudorhodoplanes</taxon>
    </lineage>
</organism>
<keyword evidence="1" id="KW-0472">Membrane</keyword>
<dbReference type="EMBL" id="CP021112">
    <property type="protein sequence ID" value="ARP99479.1"/>
    <property type="molecule type" value="Genomic_DNA"/>
</dbReference>
<evidence type="ECO:0000259" key="2">
    <source>
        <dbReference type="Pfam" id="PF00565"/>
    </source>
</evidence>
<protein>
    <recommendedName>
        <fullName evidence="2">TNase-like domain-containing protein</fullName>
    </recommendedName>
</protein>
<dbReference type="Gene3D" id="2.40.50.90">
    <property type="match status" value="1"/>
</dbReference>
<keyword evidence="1" id="KW-0812">Transmembrane</keyword>
<proteinExistence type="predicted"/>
<reference evidence="3 4" key="1">
    <citation type="submission" date="2017-05" db="EMBL/GenBank/DDBJ databases">
        <title>Full genome sequence of Pseudorhodoplanes sinuspersici.</title>
        <authorList>
            <person name="Dastgheib S.M.M."/>
            <person name="Shavandi M."/>
            <person name="Tirandaz H."/>
        </authorList>
    </citation>
    <scope>NUCLEOTIDE SEQUENCE [LARGE SCALE GENOMIC DNA]</scope>
    <source>
        <strain evidence="3 4">RIPI110</strain>
    </source>
</reference>
<dbReference type="InterPro" id="IPR035437">
    <property type="entry name" value="SNase_OB-fold_sf"/>
</dbReference>
<feature type="transmembrane region" description="Helical" evidence="1">
    <location>
        <begin position="38"/>
        <end position="57"/>
    </location>
</feature>
<keyword evidence="1" id="KW-1133">Transmembrane helix</keyword>
<keyword evidence="4" id="KW-1185">Reference proteome</keyword>
<feature type="domain" description="TNase-like" evidence="2">
    <location>
        <begin position="109"/>
        <end position="191"/>
    </location>
</feature>
<evidence type="ECO:0000256" key="1">
    <source>
        <dbReference type="SAM" id="Phobius"/>
    </source>
</evidence>
<evidence type="ECO:0000313" key="4">
    <source>
        <dbReference type="Proteomes" id="UP000194137"/>
    </source>
</evidence>
<gene>
    <name evidence="3" type="ORF">CAK95_10575</name>
</gene>
<dbReference type="Pfam" id="PF00565">
    <property type="entry name" value="SNase"/>
    <property type="match status" value="1"/>
</dbReference>